<dbReference type="EMBL" id="NOXG01000002">
    <property type="protein sequence ID" value="PYD76756.1"/>
    <property type="molecule type" value="Genomic_DNA"/>
</dbReference>
<accession>A0A318QAQ3</accession>
<protein>
    <submittedName>
        <fullName evidence="2">Uncharacterized protein</fullName>
    </submittedName>
</protein>
<name>A0A318QAQ3_9PROT</name>
<dbReference type="Proteomes" id="UP000247609">
    <property type="component" value="Unassembled WGS sequence"/>
</dbReference>
<reference evidence="2 3" key="1">
    <citation type="submission" date="2017-07" db="EMBL/GenBank/DDBJ databases">
        <title>A draft genome sequence of Komagataeibacter sp. T5K1.</title>
        <authorList>
            <person name="Skraban J."/>
            <person name="Cleenwerck I."/>
            <person name="Vandamme P."/>
            <person name="Trcek J."/>
        </authorList>
    </citation>
    <scope>NUCLEOTIDE SEQUENCE [LARGE SCALE GENOMIC DNA]</scope>
    <source>
        <strain evidence="2 3">T5K1</strain>
    </source>
</reference>
<evidence type="ECO:0000313" key="4">
    <source>
        <dbReference type="Proteomes" id="UP000248116"/>
    </source>
</evidence>
<evidence type="ECO:0000313" key="2">
    <source>
        <dbReference type="EMBL" id="PYD76756.1"/>
    </source>
</evidence>
<keyword evidence="4" id="KW-1185">Reference proteome</keyword>
<evidence type="ECO:0000313" key="1">
    <source>
        <dbReference type="EMBL" id="PYD48906.1"/>
    </source>
</evidence>
<organism evidence="2 3">
    <name type="scientific">Novacetimonas pomaceti</name>
    <dbReference type="NCBI Taxonomy" id="2021998"/>
    <lineage>
        <taxon>Bacteria</taxon>
        <taxon>Pseudomonadati</taxon>
        <taxon>Pseudomonadota</taxon>
        <taxon>Alphaproteobacteria</taxon>
        <taxon>Acetobacterales</taxon>
        <taxon>Acetobacteraceae</taxon>
        <taxon>Novacetimonas</taxon>
    </lineage>
</organism>
<evidence type="ECO:0000313" key="3">
    <source>
        <dbReference type="Proteomes" id="UP000247609"/>
    </source>
</evidence>
<dbReference type="EMBL" id="PRCW01000022">
    <property type="protein sequence ID" value="PYD48906.1"/>
    <property type="molecule type" value="Genomic_DNA"/>
</dbReference>
<proteinExistence type="predicted"/>
<gene>
    <name evidence="1" type="ORF">C3920_02415</name>
    <name evidence="2" type="ORF">CFR71_03205</name>
</gene>
<dbReference type="Proteomes" id="UP000248116">
    <property type="component" value="Unassembled WGS sequence"/>
</dbReference>
<reference evidence="1 4" key="2">
    <citation type="submission" date="2018-02" db="EMBL/GenBank/DDBJ databases">
        <authorList>
            <person name="Skraban J."/>
            <person name="Trcek J."/>
        </authorList>
    </citation>
    <scope>NUCLEOTIDE SEQUENCE [LARGE SCALE GENOMIC DNA]</scope>
    <source>
        <strain evidence="1 4">AV446</strain>
    </source>
</reference>
<dbReference type="AlphaFoldDB" id="A0A318QAQ3"/>
<sequence length="78" mass="8542">MPDTPDTTPASPDIAALRRQLHDIRGILSPAMMKADQLATHPDEKVRAGAELIIKAIEATVDRLDDMRRTCLPAPRGK</sequence>
<comment type="caution">
    <text evidence="2">The sequence shown here is derived from an EMBL/GenBank/DDBJ whole genome shotgun (WGS) entry which is preliminary data.</text>
</comment>